<dbReference type="RefSeq" id="WP_345590930.1">
    <property type="nucleotide sequence ID" value="NZ_BAABJG010000026.1"/>
</dbReference>
<dbReference type="Pfam" id="PF19824">
    <property type="entry name" value="Tlp"/>
    <property type="match status" value="1"/>
</dbReference>
<evidence type="ECO:0000313" key="3">
    <source>
        <dbReference type="Proteomes" id="UP001597180"/>
    </source>
</evidence>
<name>A0ABW3UUD0_9BACL</name>
<comment type="caution">
    <text evidence="2">The sequence shown here is derived from an EMBL/GenBank/DDBJ whole genome shotgun (WGS) entry which is preliminary data.</text>
</comment>
<dbReference type="InterPro" id="IPR017524">
    <property type="entry name" value="SASP_thioredoxin-like"/>
</dbReference>
<sequence>MAKPDNRADNAAHLQKSINNTIENMEQTEEYLAEHAEEISPQEKETLQAKNERREQSLDAYREEMRDETAHQESQ</sequence>
<organism evidence="2 3">
    <name type="scientific">Paenibacillus vulneris</name>
    <dbReference type="NCBI Taxonomy" id="1133364"/>
    <lineage>
        <taxon>Bacteria</taxon>
        <taxon>Bacillati</taxon>
        <taxon>Bacillota</taxon>
        <taxon>Bacilli</taxon>
        <taxon>Bacillales</taxon>
        <taxon>Paenibacillaceae</taxon>
        <taxon>Paenibacillus</taxon>
    </lineage>
</organism>
<evidence type="ECO:0000256" key="1">
    <source>
        <dbReference type="SAM" id="MobiDB-lite"/>
    </source>
</evidence>
<proteinExistence type="inferred from homology"/>
<gene>
    <name evidence="2" type="primary">tlp</name>
    <name evidence="2" type="ORF">ACFQ4B_30920</name>
</gene>
<dbReference type="EMBL" id="JBHTLU010000046">
    <property type="protein sequence ID" value="MFD1224528.1"/>
    <property type="molecule type" value="Genomic_DNA"/>
</dbReference>
<reference evidence="3" key="1">
    <citation type="journal article" date="2019" name="Int. J. Syst. Evol. Microbiol.">
        <title>The Global Catalogue of Microorganisms (GCM) 10K type strain sequencing project: providing services to taxonomists for standard genome sequencing and annotation.</title>
        <authorList>
            <consortium name="The Broad Institute Genomics Platform"/>
            <consortium name="The Broad Institute Genome Sequencing Center for Infectious Disease"/>
            <person name="Wu L."/>
            <person name="Ma J."/>
        </authorList>
    </citation>
    <scope>NUCLEOTIDE SEQUENCE [LARGE SCALE GENOMIC DNA]</scope>
    <source>
        <strain evidence="3">CCUG 53270</strain>
    </source>
</reference>
<protein>
    <submittedName>
        <fullName evidence="2">Small acid-soluble spore protein Tlp</fullName>
    </submittedName>
</protein>
<dbReference type="Proteomes" id="UP001597180">
    <property type="component" value="Unassembled WGS sequence"/>
</dbReference>
<keyword evidence="3" id="KW-1185">Reference proteome</keyword>
<evidence type="ECO:0000313" key="2">
    <source>
        <dbReference type="EMBL" id="MFD1224528.1"/>
    </source>
</evidence>
<dbReference type="HAMAP" id="MF_01506">
    <property type="entry name" value="Tlp"/>
    <property type="match status" value="1"/>
</dbReference>
<feature type="region of interest" description="Disordered" evidence="1">
    <location>
        <begin position="32"/>
        <end position="75"/>
    </location>
</feature>
<dbReference type="NCBIfam" id="TIGR03090">
    <property type="entry name" value="SASP_tlp"/>
    <property type="match status" value="1"/>
</dbReference>
<accession>A0ABW3UUD0</accession>